<dbReference type="GO" id="GO:0140114">
    <property type="term" value="P:cellular detoxification of fluoride"/>
    <property type="evidence" value="ECO:0007669"/>
    <property type="project" value="UniProtKB-UniRule"/>
</dbReference>
<dbReference type="Proteomes" id="UP000317990">
    <property type="component" value="Unassembled WGS sequence"/>
</dbReference>
<organism evidence="11 12">
    <name type="scientific">Aphanocapsa feldmannii 277cV</name>
    <dbReference type="NCBI Taxonomy" id="2507553"/>
    <lineage>
        <taxon>Bacteria</taxon>
        <taxon>Bacillati</taxon>
        <taxon>Cyanobacteriota</taxon>
        <taxon>Cyanophyceae</taxon>
        <taxon>Oscillatoriophycideae</taxon>
        <taxon>Chroococcales</taxon>
        <taxon>Microcystaceae</taxon>
        <taxon>Aphanocapsa</taxon>
    </lineage>
</organism>
<keyword evidence="4 10" id="KW-1133">Transmembrane helix</keyword>
<comment type="similarity">
    <text evidence="7 10">Belongs to the fluoride channel Fluc/FEX (TC 1.A.43) family.</text>
</comment>
<evidence type="ECO:0000256" key="5">
    <source>
        <dbReference type="ARBA" id="ARBA00023136"/>
    </source>
</evidence>
<comment type="activity regulation">
    <text evidence="10">Na(+) is not transported, but it plays an essential structural role and its presence is essential for fluoride channel function.</text>
</comment>
<evidence type="ECO:0000256" key="4">
    <source>
        <dbReference type="ARBA" id="ARBA00022989"/>
    </source>
</evidence>
<comment type="function">
    <text evidence="9 10">Fluoride-specific ion channel. Important for reducing fluoride concentration in the cell, thus reducing its toxicity.</text>
</comment>
<feature type="transmembrane region" description="Helical" evidence="10">
    <location>
        <begin position="66"/>
        <end position="87"/>
    </location>
</feature>
<protein>
    <recommendedName>
        <fullName evidence="10">Fluoride-specific ion channel FluC</fullName>
    </recommendedName>
</protein>
<dbReference type="PANTHER" id="PTHR28259">
    <property type="entry name" value="FLUORIDE EXPORT PROTEIN 1-RELATED"/>
    <property type="match status" value="1"/>
</dbReference>
<dbReference type="Pfam" id="PF02537">
    <property type="entry name" value="CRCB"/>
    <property type="match status" value="1"/>
</dbReference>
<keyword evidence="10" id="KW-0479">Metal-binding</keyword>
<feature type="binding site" evidence="10">
    <location>
        <position position="75"/>
    </location>
    <ligand>
        <name>Na(+)</name>
        <dbReference type="ChEBI" id="CHEBI:29101"/>
        <note>structural</note>
    </ligand>
</feature>
<comment type="catalytic activity">
    <reaction evidence="8">
        <text>fluoride(in) = fluoride(out)</text>
        <dbReference type="Rhea" id="RHEA:76159"/>
        <dbReference type="ChEBI" id="CHEBI:17051"/>
    </reaction>
    <physiologicalReaction direction="left-to-right" evidence="8">
        <dbReference type="Rhea" id="RHEA:76160"/>
    </physiologicalReaction>
</comment>
<evidence type="ECO:0000313" key="11">
    <source>
        <dbReference type="EMBL" id="TGG94406.1"/>
    </source>
</evidence>
<accession>A0A524RPW4</accession>
<feature type="binding site" evidence="10">
    <location>
        <position position="78"/>
    </location>
    <ligand>
        <name>Na(+)</name>
        <dbReference type="ChEBI" id="CHEBI:29101"/>
        <note>structural</note>
    </ligand>
</feature>
<feature type="transmembrane region" description="Helical" evidence="10">
    <location>
        <begin position="99"/>
        <end position="120"/>
    </location>
</feature>
<feature type="transmembrane region" description="Helical" evidence="10">
    <location>
        <begin position="38"/>
        <end position="59"/>
    </location>
</feature>
<keyword evidence="2 10" id="KW-1003">Cell membrane</keyword>
<proteinExistence type="inferred from homology"/>
<evidence type="ECO:0000313" key="12">
    <source>
        <dbReference type="Proteomes" id="UP000317990"/>
    </source>
</evidence>
<dbReference type="PANTHER" id="PTHR28259:SF1">
    <property type="entry name" value="FLUORIDE EXPORT PROTEIN 1-RELATED"/>
    <property type="match status" value="1"/>
</dbReference>
<dbReference type="GO" id="GO:0046872">
    <property type="term" value="F:metal ion binding"/>
    <property type="evidence" value="ECO:0007669"/>
    <property type="project" value="UniProtKB-KW"/>
</dbReference>
<evidence type="ECO:0000256" key="2">
    <source>
        <dbReference type="ARBA" id="ARBA00022475"/>
    </source>
</evidence>
<dbReference type="EMBL" id="SRMO01000039">
    <property type="protein sequence ID" value="TGG94406.1"/>
    <property type="molecule type" value="Genomic_DNA"/>
</dbReference>
<dbReference type="AlphaFoldDB" id="A0A524RPW4"/>
<reference evidence="11 12" key="1">
    <citation type="journal article" date="2019" name="mSystems">
        <title>Life at home and on the roam: Genomic adaptions reflect the dual lifestyle of an intracellular, facultative symbiont.</title>
        <authorList>
            <person name="Burgsdorf I."/>
        </authorList>
    </citation>
    <scope>NUCLEOTIDE SEQUENCE [LARGE SCALE GENOMIC DNA]</scope>
    <source>
        <strain evidence="11">277cV</strain>
    </source>
</reference>
<evidence type="ECO:0000256" key="3">
    <source>
        <dbReference type="ARBA" id="ARBA00022692"/>
    </source>
</evidence>
<keyword evidence="3 10" id="KW-0812">Transmembrane</keyword>
<keyword evidence="6 10" id="KW-0407">Ion channel</keyword>
<keyword evidence="10" id="KW-0406">Ion transport</keyword>
<evidence type="ECO:0000256" key="9">
    <source>
        <dbReference type="ARBA" id="ARBA00049940"/>
    </source>
</evidence>
<keyword evidence="10" id="KW-0915">Sodium</keyword>
<comment type="subcellular location">
    <subcellularLocation>
        <location evidence="1 10">Cell membrane</location>
        <topology evidence="1 10">Multi-pass membrane protein</topology>
    </subcellularLocation>
</comment>
<evidence type="ECO:0000256" key="1">
    <source>
        <dbReference type="ARBA" id="ARBA00004651"/>
    </source>
</evidence>
<sequence>MWLDLRELLLVAAGSVPGALLRWWAATALGSTAAWGSAASDLLVNLFGSLLLGILVGAPACKGGPYLLLGVGFCGSLTTFSSWMLALHRFEQQGKPLDGLLLLCLSVGLGVAAAGCGLVLGRRTVPRR</sequence>
<gene>
    <name evidence="10" type="primary">fluC</name>
    <name evidence="10" type="synonym">crcB</name>
    <name evidence="11" type="ORF">ERJ67_02940</name>
</gene>
<dbReference type="GO" id="GO:0005886">
    <property type="term" value="C:plasma membrane"/>
    <property type="evidence" value="ECO:0007669"/>
    <property type="project" value="UniProtKB-SubCell"/>
</dbReference>
<comment type="caution">
    <text evidence="11">The sequence shown here is derived from an EMBL/GenBank/DDBJ whole genome shotgun (WGS) entry which is preliminary data.</text>
</comment>
<evidence type="ECO:0000256" key="6">
    <source>
        <dbReference type="ARBA" id="ARBA00023303"/>
    </source>
</evidence>
<keyword evidence="5 10" id="KW-0472">Membrane</keyword>
<dbReference type="HAMAP" id="MF_00454">
    <property type="entry name" value="FluC"/>
    <property type="match status" value="1"/>
</dbReference>
<evidence type="ECO:0000256" key="10">
    <source>
        <dbReference type="HAMAP-Rule" id="MF_00454"/>
    </source>
</evidence>
<dbReference type="GO" id="GO:0062054">
    <property type="term" value="F:fluoride channel activity"/>
    <property type="evidence" value="ECO:0007669"/>
    <property type="project" value="UniProtKB-UniRule"/>
</dbReference>
<dbReference type="InterPro" id="IPR003691">
    <property type="entry name" value="FluC"/>
</dbReference>
<name>A0A524RPW4_9CHRO</name>
<evidence type="ECO:0000256" key="7">
    <source>
        <dbReference type="ARBA" id="ARBA00035120"/>
    </source>
</evidence>
<keyword evidence="10" id="KW-0813">Transport</keyword>
<evidence type="ECO:0000256" key="8">
    <source>
        <dbReference type="ARBA" id="ARBA00035585"/>
    </source>
</evidence>